<evidence type="ECO:0000313" key="3">
    <source>
        <dbReference type="Proteomes" id="UP001217500"/>
    </source>
</evidence>
<evidence type="ECO:0000256" key="1">
    <source>
        <dbReference type="SAM" id="SignalP"/>
    </source>
</evidence>
<proteinExistence type="predicted"/>
<dbReference type="RefSeq" id="WP_289504325.1">
    <property type="nucleotide sequence ID" value="NZ_CP116805.1"/>
</dbReference>
<feature type="signal peptide" evidence="1">
    <location>
        <begin position="1"/>
        <end position="22"/>
    </location>
</feature>
<dbReference type="AlphaFoldDB" id="A0AAE9XTL8"/>
<evidence type="ECO:0000313" key="2">
    <source>
        <dbReference type="EMBL" id="WCL54606.1"/>
    </source>
</evidence>
<keyword evidence="1" id="KW-0732">Signal</keyword>
<reference evidence="2" key="1">
    <citation type="submission" date="2023-01" db="EMBL/GenBank/DDBJ databases">
        <title>The genome sequence of Kordiimonadaceae bacterium 6D33.</title>
        <authorList>
            <person name="Liu Y."/>
        </authorList>
    </citation>
    <scope>NUCLEOTIDE SEQUENCE</scope>
    <source>
        <strain evidence="2">6D33</strain>
    </source>
</reference>
<evidence type="ECO:0008006" key="4">
    <source>
        <dbReference type="Google" id="ProtNLM"/>
    </source>
</evidence>
<dbReference type="Proteomes" id="UP001217500">
    <property type="component" value="Chromosome"/>
</dbReference>
<name>A0AAE9XTL8_9PROT</name>
<protein>
    <recommendedName>
        <fullName evidence="4">Repeat protein (TIGR03806 family)</fullName>
    </recommendedName>
</protein>
<accession>A0AAE9XTL8</accession>
<dbReference type="InterPro" id="IPR022269">
    <property type="entry name" value="SO_2930-like_C"/>
</dbReference>
<dbReference type="EMBL" id="CP116805">
    <property type="protein sequence ID" value="WCL54606.1"/>
    <property type="molecule type" value="Genomic_DNA"/>
</dbReference>
<organism evidence="2 3">
    <name type="scientific">Gimibacter soli</name>
    <dbReference type="NCBI Taxonomy" id="3024400"/>
    <lineage>
        <taxon>Bacteria</taxon>
        <taxon>Pseudomonadati</taxon>
        <taxon>Pseudomonadota</taxon>
        <taxon>Alphaproteobacteria</taxon>
        <taxon>Kordiimonadales</taxon>
        <taxon>Temperatibacteraceae</taxon>
        <taxon>Gimibacter</taxon>
    </lineage>
</organism>
<feature type="chain" id="PRO_5041901195" description="Repeat protein (TIGR03806 family)" evidence="1">
    <location>
        <begin position="23"/>
        <end position="351"/>
    </location>
</feature>
<dbReference type="NCBIfam" id="TIGR03806">
    <property type="entry name" value="chp_HNE_0200"/>
    <property type="match status" value="1"/>
</dbReference>
<sequence length="351" mass="38106">MRRLFGLLTVISAMFALSGAAAAVNDAVLMAKRPAKLLSDYGLFADGAAQVPGERVVAYDLISPLFTDYAHKFRFIYVPEGKTAAYDDTEVLDFPVGSALVKTFAYPADFRKPDDNIRLLETRLLIHQAEGWVTWAYVWNEDQSDAVLKVAGATIPVSWTDESGAPRSIQYVVPNKNQCKGCHVFDKAVSPIGPKARNMNRDNVYAGNTQNQLAHLAAIGFLTGAPSPDQAPRVPAPDDAAASLDARARAYLDVNCAHCHRMEGPASTSGLFLIYGETRMNQVGLKKRPVAAGRGSGNLAYDIDPGHADRSIIPFRMESVDPGVMMPELGRTVAHAEGVKLISDWINSMKE</sequence>
<gene>
    <name evidence="2" type="ORF">PH603_02390</name>
</gene>
<dbReference type="KEGG" id="gso:PH603_02390"/>
<keyword evidence="3" id="KW-1185">Reference proteome</keyword>